<dbReference type="UniPathway" id="UPA00705"/>
<evidence type="ECO:0000256" key="5">
    <source>
        <dbReference type="ARBA" id="ARBA00022448"/>
    </source>
</evidence>
<keyword evidence="15" id="KW-1133">Transmembrane helix</keyword>
<feature type="binding site" description="axial binding residue" evidence="22">
    <location>
        <position position="266"/>
    </location>
    <ligand>
        <name>heme c</name>
        <dbReference type="ChEBI" id="CHEBI:61717"/>
        <label>1</label>
    </ligand>
    <ligandPart>
        <name>Fe</name>
        <dbReference type="ChEBI" id="CHEBI:18248"/>
    </ligandPart>
</feature>
<dbReference type="InterPro" id="IPR008168">
    <property type="entry name" value="Cyt_C_IC"/>
</dbReference>
<protein>
    <recommendedName>
        <fullName evidence="21">Cbb3-type cytochrome c oxidase subunit</fullName>
    </recommendedName>
</protein>
<dbReference type="Gene3D" id="1.10.760.10">
    <property type="entry name" value="Cytochrome c-like domain"/>
    <property type="match status" value="2"/>
</dbReference>
<keyword evidence="6 21" id="KW-1003">Cell membrane</keyword>
<dbReference type="PROSITE" id="PS51007">
    <property type="entry name" value="CYTC"/>
    <property type="match status" value="2"/>
</dbReference>
<dbReference type="AlphaFoldDB" id="A0A859QYG4"/>
<evidence type="ECO:0000256" key="1">
    <source>
        <dbReference type="ARBA" id="ARBA00004533"/>
    </source>
</evidence>
<evidence type="ECO:0000313" key="24">
    <source>
        <dbReference type="EMBL" id="QLL62408.1"/>
    </source>
</evidence>
<gene>
    <name evidence="24" type="primary">ccoP</name>
    <name evidence="24" type="ORF">FKV68_13655</name>
</gene>
<keyword evidence="8 21" id="KW-0349">Heme</keyword>
<evidence type="ECO:0000313" key="25">
    <source>
        <dbReference type="Proteomes" id="UP000510721"/>
    </source>
</evidence>
<keyword evidence="14 21" id="KW-0249">Electron transport</keyword>
<dbReference type="GO" id="GO:0005886">
    <property type="term" value="C:plasma membrane"/>
    <property type="evidence" value="ECO:0007669"/>
    <property type="project" value="UniProtKB-SubCell"/>
</dbReference>
<keyword evidence="5 21" id="KW-0813">Transport</keyword>
<evidence type="ECO:0000256" key="22">
    <source>
        <dbReference type="PIRSR" id="PIRSR000006-1"/>
    </source>
</evidence>
<evidence type="ECO:0000256" key="12">
    <source>
        <dbReference type="ARBA" id="ARBA00022737"/>
    </source>
</evidence>
<feature type="binding site" description="axial binding residue" evidence="22">
    <location>
        <position position="172"/>
    </location>
    <ligand>
        <name>heme c</name>
        <dbReference type="ChEBI" id="CHEBI:61717"/>
        <label>2</label>
    </ligand>
    <ligandPart>
        <name>Fe</name>
        <dbReference type="ChEBI" id="CHEBI:18248"/>
    </ligandPart>
</feature>
<sequence>MAAVERDPVTGRQTTGHDWNGIAELDTPIPKVVIFFLVVTFLFSLVWWILMPAWPLITTYTRGALGIDQRTEVEESIEAANAARSIWLSDLAAKDWSQIQADGTLMAKVKETGHRLFGDNCAVCHGASGTGGPGFPDLTDGDWIWGGDPDAIAQTLRVGVNSAAEDTRTSQMPAFGRDGVLDRAQISDVAYYVRSLSDPSLATPETADRIAKGKEVFAANCVSCHGEDARGNVDLGAPNLTDSHWLYGRSANQIVTTIYGGRMGHMPNWGARLAPEEIKILALYVATMGGENQFTGEQSQ</sequence>
<organism evidence="24 25">
    <name type="scientific">Sinorhizobium mexicanum</name>
    <dbReference type="NCBI Taxonomy" id="375549"/>
    <lineage>
        <taxon>Bacteria</taxon>
        <taxon>Pseudomonadati</taxon>
        <taxon>Pseudomonadota</taxon>
        <taxon>Alphaproteobacteria</taxon>
        <taxon>Hyphomicrobiales</taxon>
        <taxon>Rhizobiaceae</taxon>
        <taxon>Sinorhizobium/Ensifer group</taxon>
        <taxon>Sinorhizobium</taxon>
    </lineage>
</organism>
<evidence type="ECO:0000256" key="2">
    <source>
        <dbReference type="ARBA" id="ARBA00004673"/>
    </source>
</evidence>
<feature type="binding site" description="covalent" evidence="23">
    <location>
        <position position="221"/>
    </location>
    <ligand>
        <name>heme c</name>
        <dbReference type="ChEBI" id="CHEBI:61717"/>
        <label>2</label>
    </ligand>
</feature>
<comment type="subcellular location">
    <subcellularLocation>
        <location evidence="1 21">Cell inner membrane</location>
    </subcellularLocation>
</comment>
<dbReference type="InterPro" id="IPR032858">
    <property type="entry name" value="CcoP_N"/>
</dbReference>
<evidence type="ECO:0000256" key="11">
    <source>
        <dbReference type="ARBA" id="ARBA00022723"/>
    </source>
</evidence>
<keyword evidence="17 21" id="KW-0408">Iron</keyword>
<evidence type="ECO:0000256" key="9">
    <source>
        <dbReference type="ARBA" id="ARBA00022660"/>
    </source>
</evidence>
<evidence type="ECO:0000256" key="19">
    <source>
        <dbReference type="ARBA" id="ARBA00023136"/>
    </source>
</evidence>
<evidence type="ECO:0000256" key="3">
    <source>
        <dbReference type="ARBA" id="ARBA00006113"/>
    </source>
</evidence>
<comment type="function">
    <text evidence="20">C-type cytochrome. Part of the cbb3-type cytochrome c oxidase complex. FixP subunit is required for transferring electrons from donor cytochrome c via its heme groups to FixO subunit. From there, electrons are shuttled to the catalytic binuclear center of FixN subunit where oxygen reduction takes place. The complex also functions as a proton pump.</text>
</comment>
<dbReference type="GO" id="GO:0016491">
    <property type="term" value="F:oxidoreductase activity"/>
    <property type="evidence" value="ECO:0007669"/>
    <property type="project" value="UniProtKB-KW"/>
</dbReference>
<evidence type="ECO:0000256" key="21">
    <source>
        <dbReference type="PIRNR" id="PIRNR000006"/>
    </source>
</evidence>
<feature type="binding site" description="axial binding residue" evidence="22">
    <location>
        <position position="125"/>
    </location>
    <ligand>
        <name>heme c</name>
        <dbReference type="ChEBI" id="CHEBI:61717"/>
        <label>1</label>
    </ligand>
    <ligandPart>
        <name>Fe</name>
        <dbReference type="ChEBI" id="CHEBI:18248"/>
    </ligandPart>
</feature>
<dbReference type="PIRSF" id="PIRSF000006">
    <property type="entry name" value="Cbb3-Cox_fixP"/>
    <property type="match status" value="1"/>
</dbReference>
<dbReference type="GO" id="GO:0006119">
    <property type="term" value="P:oxidative phosphorylation"/>
    <property type="evidence" value="ECO:0007669"/>
    <property type="project" value="UniProtKB-UniPathway"/>
</dbReference>
<dbReference type="InterPro" id="IPR009056">
    <property type="entry name" value="Cyt_c-like_dom"/>
</dbReference>
<feature type="binding site" description="covalent" evidence="23">
    <location>
        <position position="124"/>
    </location>
    <ligand>
        <name>heme c</name>
        <dbReference type="ChEBI" id="CHEBI:61717"/>
        <label>1</label>
    </ligand>
</feature>
<dbReference type="KEGG" id="emx:FKV68_13655"/>
<evidence type="ECO:0000256" key="6">
    <source>
        <dbReference type="ARBA" id="ARBA00022475"/>
    </source>
</evidence>
<comment type="cofactor">
    <cofactor evidence="21 23">
        <name>heme c</name>
        <dbReference type="ChEBI" id="CHEBI:61717"/>
    </cofactor>
    <text evidence="21 23">Binds 2 heme C groups per subunit.</text>
</comment>
<evidence type="ECO:0000256" key="16">
    <source>
        <dbReference type="ARBA" id="ARBA00023002"/>
    </source>
</evidence>
<proteinExistence type="inferred from homology"/>
<dbReference type="NCBIfam" id="TIGR00782">
    <property type="entry name" value="ccoP"/>
    <property type="match status" value="1"/>
</dbReference>
<evidence type="ECO:0000256" key="17">
    <source>
        <dbReference type="ARBA" id="ARBA00023004"/>
    </source>
</evidence>
<keyword evidence="19 21" id="KW-0472">Membrane</keyword>
<dbReference type="SUPFAM" id="SSF46626">
    <property type="entry name" value="Cytochrome c"/>
    <property type="match status" value="2"/>
</dbReference>
<evidence type="ECO:0000256" key="13">
    <source>
        <dbReference type="ARBA" id="ARBA00022781"/>
    </source>
</evidence>
<feature type="binding site" description="axial binding residue" evidence="22">
    <location>
        <position position="225"/>
    </location>
    <ligand>
        <name>heme c</name>
        <dbReference type="ChEBI" id="CHEBI:61717"/>
        <label>2</label>
    </ligand>
    <ligandPart>
        <name>Fe</name>
        <dbReference type="ChEBI" id="CHEBI:18248"/>
    </ligandPart>
</feature>
<feature type="binding site" description="covalent" evidence="23">
    <location>
        <position position="224"/>
    </location>
    <ligand>
        <name>heme c</name>
        <dbReference type="ChEBI" id="CHEBI:61717"/>
        <label>2</label>
    </ligand>
</feature>
<dbReference type="GO" id="GO:0009055">
    <property type="term" value="F:electron transfer activity"/>
    <property type="evidence" value="ECO:0007669"/>
    <property type="project" value="InterPro"/>
</dbReference>
<keyword evidence="25" id="KW-1185">Reference proteome</keyword>
<keyword evidence="7 21" id="KW-0997">Cell inner membrane</keyword>
<evidence type="ECO:0000256" key="4">
    <source>
        <dbReference type="ARBA" id="ARBA00011203"/>
    </source>
</evidence>
<dbReference type="InterPro" id="IPR036909">
    <property type="entry name" value="Cyt_c-like_dom_sf"/>
</dbReference>
<evidence type="ECO:0000256" key="20">
    <source>
        <dbReference type="ARBA" id="ARBA00025525"/>
    </source>
</evidence>
<keyword evidence="13 21" id="KW-0375">Hydrogen ion transport</keyword>
<dbReference type="Gene3D" id="6.10.280.130">
    <property type="match status" value="1"/>
</dbReference>
<dbReference type="InterPro" id="IPR050597">
    <property type="entry name" value="Cytochrome_c_Oxidase_Subunit"/>
</dbReference>
<keyword evidence="16 21" id="KW-0560">Oxidoreductase</keyword>
<keyword evidence="10" id="KW-0812">Transmembrane</keyword>
<dbReference type="InterPro" id="IPR004678">
    <property type="entry name" value="Cyt_c_oxidase_cbb3_su3"/>
</dbReference>
<keyword evidence="18 21" id="KW-0406">Ion transport</keyword>
<evidence type="ECO:0000256" key="8">
    <source>
        <dbReference type="ARBA" id="ARBA00022617"/>
    </source>
</evidence>
<dbReference type="PANTHER" id="PTHR33751">
    <property type="entry name" value="CBB3-TYPE CYTOCHROME C OXIDASE SUBUNIT FIXP"/>
    <property type="match status" value="1"/>
</dbReference>
<dbReference type="PRINTS" id="PR00605">
    <property type="entry name" value="CYTCHROMECIC"/>
</dbReference>
<dbReference type="Pfam" id="PF00034">
    <property type="entry name" value="Cytochrom_C"/>
    <property type="match status" value="1"/>
</dbReference>
<comment type="subunit">
    <text evidence="4">Component of the cbb3-type cytochrome c oxidase at least composed of FixN, FixO, FixQ and FixP.</text>
</comment>
<name>A0A859QYG4_9HYPH</name>
<dbReference type="InterPro" id="IPR038414">
    <property type="entry name" value="CcoP_N_sf"/>
</dbReference>
<dbReference type="Pfam" id="PF14715">
    <property type="entry name" value="FixP_N"/>
    <property type="match status" value="1"/>
</dbReference>
<dbReference type="GO" id="GO:1902600">
    <property type="term" value="P:proton transmembrane transport"/>
    <property type="evidence" value="ECO:0007669"/>
    <property type="project" value="UniProtKB-KW"/>
</dbReference>
<dbReference type="EMBL" id="CP041238">
    <property type="protein sequence ID" value="QLL62408.1"/>
    <property type="molecule type" value="Genomic_DNA"/>
</dbReference>
<dbReference type="Proteomes" id="UP000510721">
    <property type="component" value="Chromosome"/>
</dbReference>
<feature type="binding site" description="covalent" evidence="23">
    <location>
        <position position="121"/>
    </location>
    <ligand>
        <name>heme c</name>
        <dbReference type="ChEBI" id="CHEBI:61717"/>
        <label>1</label>
    </ligand>
</feature>
<keyword evidence="11 21" id="KW-0479">Metal-binding</keyword>
<evidence type="ECO:0000256" key="23">
    <source>
        <dbReference type="PIRSR" id="PIRSR000006-2"/>
    </source>
</evidence>
<reference evidence="24 25" key="1">
    <citation type="submission" date="2019-06" db="EMBL/GenBank/DDBJ databases">
        <title>Complete genome sequence of Ensifer mexicanus ITTG R7 isolated from nodules of Acacia angustissima (Mill.) Kuntze.</title>
        <authorList>
            <person name="Rincon-Rosales R."/>
            <person name="Rogel M.A."/>
            <person name="Guerrero G."/>
            <person name="Rincon-Molina C.I."/>
            <person name="Lopez-Lopez A."/>
            <person name="Martinez-Romero E."/>
        </authorList>
    </citation>
    <scope>NUCLEOTIDE SEQUENCE [LARGE SCALE GENOMIC DNA]</scope>
    <source>
        <strain evidence="24 25">ITTG R7</strain>
    </source>
</reference>
<dbReference type="PANTHER" id="PTHR33751:SF1">
    <property type="entry name" value="CBB3-TYPE CYTOCHROME C OXIDASE SUBUNIT FIXP"/>
    <property type="match status" value="1"/>
</dbReference>
<comment type="similarity">
    <text evidence="3 21">Belongs to the CcoP / FixP family.</text>
</comment>
<evidence type="ECO:0000256" key="7">
    <source>
        <dbReference type="ARBA" id="ARBA00022519"/>
    </source>
</evidence>
<dbReference type="Pfam" id="PF13442">
    <property type="entry name" value="Cytochrome_CBB3"/>
    <property type="match status" value="1"/>
</dbReference>
<evidence type="ECO:0000256" key="18">
    <source>
        <dbReference type="ARBA" id="ARBA00023065"/>
    </source>
</evidence>
<accession>A0A859QYG4</accession>
<evidence type="ECO:0000256" key="15">
    <source>
        <dbReference type="ARBA" id="ARBA00022989"/>
    </source>
</evidence>
<evidence type="ECO:0000256" key="10">
    <source>
        <dbReference type="ARBA" id="ARBA00022692"/>
    </source>
</evidence>
<dbReference type="GO" id="GO:0005506">
    <property type="term" value="F:iron ion binding"/>
    <property type="evidence" value="ECO:0007669"/>
    <property type="project" value="InterPro"/>
</dbReference>
<keyword evidence="9 21" id="KW-0679">Respiratory chain</keyword>
<keyword evidence="12" id="KW-0677">Repeat</keyword>
<comment type="pathway">
    <text evidence="2 21">Energy metabolism; oxidative phosphorylation.</text>
</comment>
<evidence type="ECO:0000256" key="14">
    <source>
        <dbReference type="ARBA" id="ARBA00022982"/>
    </source>
</evidence>
<dbReference type="GO" id="GO:0020037">
    <property type="term" value="F:heme binding"/>
    <property type="evidence" value="ECO:0007669"/>
    <property type="project" value="InterPro"/>
</dbReference>
<dbReference type="RefSeq" id="WP_180938309.1">
    <property type="nucleotide sequence ID" value="NZ_CP041238.1"/>
</dbReference>